<dbReference type="Proteomes" id="UP000008922">
    <property type="component" value="Chromosome"/>
</dbReference>
<dbReference type="InterPro" id="IPR050291">
    <property type="entry name" value="CDF_Transporter"/>
</dbReference>
<evidence type="ECO:0000256" key="4">
    <source>
        <dbReference type="ARBA" id="ARBA00022692"/>
    </source>
</evidence>
<evidence type="ECO:0000259" key="8">
    <source>
        <dbReference type="Pfam" id="PF01545"/>
    </source>
</evidence>
<keyword evidence="4 7" id="KW-0812">Transmembrane</keyword>
<proteinExistence type="inferred from homology"/>
<dbReference type="PANTHER" id="PTHR43840:SF15">
    <property type="entry name" value="MITOCHONDRIAL METAL TRANSPORTER 1-RELATED"/>
    <property type="match status" value="1"/>
</dbReference>
<dbReference type="GO" id="GO:0015086">
    <property type="term" value="F:cadmium ion transmembrane transporter activity"/>
    <property type="evidence" value="ECO:0007669"/>
    <property type="project" value="TreeGrafter"/>
</dbReference>
<dbReference type="eggNOG" id="COG0053">
    <property type="taxonomic scope" value="Bacteria"/>
</dbReference>
<dbReference type="InterPro" id="IPR027470">
    <property type="entry name" value="Cation_efflux_CTD"/>
</dbReference>
<gene>
    <name evidence="10" type="ordered locus">ANT_21990</name>
</gene>
<feature type="transmembrane region" description="Helical" evidence="7">
    <location>
        <begin position="15"/>
        <end position="36"/>
    </location>
</feature>
<dbReference type="GO" id="GO:0015341">
    <property type="term" value="F:zinc efflux antiporter activity"/>
    <property type="evidence" value="ECO:0007669"/>
    <property type="project" value="TreeGrafter"/>
</dbReference>
<dbReference type="InterPro" id="IPR002524">
    <property type="entry name" value="Cation_efflux"/>
</dbReference>
<dbReference type="Pfam" id="PF16916">
    <property type="entry name" value="ZT_dimer"/>
    <property type="match status" value="1"/>
</dbReference>
<feature type="domain" description="Cation efflux protein cytoplasmic" evidence="9">
    <location>
        <begin position="225"/>
        <end position="297"/>
    </location>
</feature>
<dbReference type="OrthoDB" id="9806522at2"/>
<organism evidence="10 11">
    <name type="scientific">Anaerolinea thermophila (strain DSM 14523 / JCM 11388 / NBRC 100420 / UNI-1)</name>
    <dbReference type="NCBI Taxonomy" id="926569"/>
    <lineage>
        <taxon>Bacteria</taxon>
        <taxon>Bacillati</taxon>
        <taxon>Chloroflexota</taxon>
        <taxon>Anaerolineae</taxon>
        <taxon>Anaerolineales</taxon>
        <taxon>Anaerolineaceae</taxon>
        <taxon>Anaerolinea</taxon>
    </lineage>
</organism>
<feature type="transmembrane region" description="Helical" evidence="7">
    <location>
        <begin position="84"/>
        <end position="105"/>
    </location>
</feature>
<dbReference type="PANTHER" id="PTHR43840">
    <property type="entry name" value="MITOCHONDRIAL METAL TRANSPORTER 1-RELATED"/>
    <property type="match status" value="1"/>
</dbReference>
<dbReference type="HOGENOM" id="CLU_013430_3_0_0"/>
<reference evidence="10 11" key="1">
    <citation type="submission" date="2010-12" db="EMBL/GenBank/DDBJ databases">
        <title>Whole genome sequence of Anaerolinea thermophila UNI-1.</title>
        <authorList>
            <person name="Narita-Yamada S."/>
            <person name="Kishi E."/>
            <person name="Watanabe Y."/>
            <person name="Takasaki K."/>
            <person name="Ankai A."/>
            <person name="Oguchi A."/>
            <person name="Fukui S."/>
            <person name="Takahashi M."/>
            <person name="Yashiro I."/>
            <person name="Hosoyama A."/>
            <person name="Sekiguchi Y."/>
            <person name="Hanada S."/>
            <person name="Fujita N."/>
        </authorList>
    </citation>
    <scope>NUCLEOTIDE SEQUENCE [LARGE SCALE GENOMIC DNA]</scope>
    <source>
        <strain evidence="11">DSM 14523 / JCM 11388 / NBRC 100420 / UNI-1</strain>
    </source>
</reference>
<dbReference type="GO" id="GO:0015093">
    <property type="term" value="F:ferrous iron transmembrane transporter activity"/>
    <property type="evidence" value="ECO:0007669"/>
    <property type="project" value="TreeGrafter"/>
</dbReference>
<dbReference type="RefSeq" id="WP_013560594.1">
    <property type="nucleotide sequence ID" value="NC_014960.1"/>
</dbReference>
<comment type="similarity">
    <text evidence="2">Belongs to the cation diffusion facilitator (CDF) transporter (TC 2.A.4) family.</text>
</comment>
<evidence type="ECO:0000256" key="6">
    <source>
        <dbReference type="ARBA" id="ARBA00023136"/>
    </source>
</evidence>
<feature type="transmembrane region" description="Helical" evidence="7">
    <location>
        <begin position="155"/>
        <end position="177"/>
    </location>
</feature>
<dbReference type="NCBIfam" id="TIGR01297">
    <property type="entry name" value="CDF"/>
    <property type="match status" value="1"/>
</dbReference>
<evidence type="ECO:0000259" key="9">
    <source>
        <dbReference type="Pfam" id="PF16916"/>
    </source>
</evidence>
<dbReference type="Gene3D" id="3.30.70.1350">
    <property type="entry name" value="Cation efflux protein, cytoplasmic domain"/>
    <property type="match status" value="1"/>
</dbReference>
<evidence type="ECO:0000256" key="7">
    <source>
        <dbReference type="SAM" id="Phobius"/>
    </source>
</evidence>
<dbReference type="InterPro" id="IPR036837">
    <property type="entry name" value="Cation_efflux_CTD_sf"/>
</dbReference>
<keyword evidence="11" id="KW-1185">Reference proteome</keyword>
<dbReference type="GO" id="GO:0006882">
    <property type="term" value="P:intracellular zinc ion homeostasis"/>
    <property type="evidence" value="ECO:0007669"/>
    <property type="project" value="TreeGrafter"/>
</dbReference>
<dbReference type="InterPro" id="IPR058533">
    <property type="entry name" value="Cation_efflux_TM"/>
</dbReference>
<dbReference type="SUPFAM" id="SSF160240">
    <property type="entry name" value="Cation efflux protein cytoplasmic domain-like"/>
    <property type="match status" value="1"/>
</dbReference>
<dbReference type="KEGG" id="atm:ANT_21990"/>
<evidence type="ECO:0000313" key="10">
    <source>
        <dbReference type="EMBL" id="BAJ64225.1"/>
    </source>
</evidence>
<feature type="domain" description="Cation efflux protein transmembrane" evidence="8">
    <location>
        <begin position="17"/>
        <end position="218"/>
    </location>
</feature>
<evidence type="ECO:0000256" key="2">
    <source>
        <dbReference type="ARBA" id="ARBA00008114"/>
    </source>
</evidence>
<dbReference type="EMBL" id="AP012029">
    <property type="protein sequence ID" value="BAJ64225.1"/>
    <property type="molecule type" value="Genomic_DNA"/>
</dbReference>
<dbReference type="GO" id="GO:0005886">
    <property type="term" value="C:plasma membrane"/>
    <property type="evidence" value="ECO:0007669"/>
    <property type="project" value="TreeGrafter"/>
</dbReference>
<dbReference type="STRING" id="926569.ANT_21990"/>
<protein>
    <submittedName>
        <fullName evidence="10">Cation efflux protein</fullName>
    </submittedName>
</protein>
<feature type="transmembrane region" description="Helical" evidence="7">
    <location>
        <begin position="117"/>
        <end position="134"/>
    </location>
</feature>
<dbReference type="SUPFAM" id="SSF161111">
    <property type="entry name" value="Cation efflux protein transmembrane domain-like"/>
    <property type="match status" value="1"/>
</dbReference>
<evidence type="ECO:0000256" key="1">
    <source>
        <dbReference type="ARBA" id="ARBA00004141"/>
    </source>
</evidence>
<feature type="transmembrane region" description="Helical" evidence="7">
    <location>
        <begin position="192"/>
        <end position="211"/>
    </location>
</feature>
<accession>E8MXZ4</accession>
<evidence type="ECO:0000313" key="11">
    <source>
        <dbReference type="Proteomes" id="UP000008922"/>
    </source>
</evidence>
<keyword evidence="3" id="KW-0813">Transport</keyword>
<dbReference type="Pfam" id="PF01545">
    <property type="entry name" value="Cation_efflux"/>
    <property type="match status" value="1"/>
</dbReference>
<dbReference type="InterPro" id="IPR027469">
    <property type="entry name" value="Cation_efflux_TMD_sf"/>
</dbReference>
<dbReference type="AlphaFoldDB" id="E8MXZ4"/>
<comment type="subcellular location">
    <subcellularLocation>
        <location evidence="1">Membrane</location>
        <topology evidence="1">Multi-pass membrane protein</topology>
    </subcellularLocation>
</comment>
<name>E8MXZ4_ANATU</name>
<dbReference type="InParanoid" id="E8MXZ4"/>
<evidence type="ECO:0000256" key="3">
    <source>
        <dbReference type="ARBA" id="ARBA00022448"/>
    </source>
</evidence>
<keyword evidence="6 7" id="KW-0472">Membrane</keyword>
<evidence type="ECO:0000256" key="5">
    <source>
        <dbReference type="ARBA" id="ARBA00022989"/>
    </source>
</evidence>
<feature type="transmembrane region" description="Helical" evidence="7">
    <location>
        <begin position="42"/>
        <end position="63"/>
    </location>
</feature>
<dbReference type="FunCoup" id="E8MXZ4">
    <property type="interactions" value="366"/>
</dbReference>
<dbReference type="Gene3D" id="1.20.1510.10">
    <property type="entry name" value="Cation efflux protein transmembrane domain"/>
    <property type="match status" value="1"/>
</dbReference>
<keyword evidence="5 7" id="KW-1133">Transmembrane helix</keyword>
<sequence>MSELSVAQQQEKKHAALTSVIAAVGLTSFKIVVGALTGSLGILAEAAHSALDLVAALVTFLAVRISGKPADEEHHYGHGKVESLSALFETLLLLATCVWIIYEAIQRLFFKVVEIEVSVWAFVVMVVSIIVDVNRSRMLYAAARKHNSQALEADALHFSTDIWSSSVVILGLTGVWISERVPQLKFLQHADAVAALGVAVIVIFISMELGIRTVKGLMDTAPQGAVESIKKAVEEIPGVINCHQIRVRSSGAEVFVDCHVVVSSEWSLQQTHDLADQIEAVIQQQLPGADVTVHPEPGAANPSTTKEAI</sequence>